<evidence type="ECO:0000313" key="2">
    <source>
        <dbReference type="Proteomes" id="UP000764045"/>
    </source>
</evidence>
<dbReference type="AlphaFoldDB" id="A0A938WPC9"/>
<dbReference type="EMBL" id="JACJJL010000027">
    <property type="protein sequence ID" value="MBM6662692.1"/>
    <property type="molecule type" value="Genomic_DNA"/>
</dbReference>
<accession>A0A938WPC9</accession>
<name>A0A938WPC9_9BACT</name>
<protein>
    <submittedName>
        <fullName evidence="1">Uncharacterized protein</fullName>
    </submittedName>
</protein>
<comment type="caution">
    <text evidence="1">The sequence shown here is derived from an EMBL/GenBank/DDBJ whole genome shotgun (WGS) entry which is preliminary data.</text>
</comment>
<evidence type="ECO:0000313" key="1">
    <source>
        <dbReference type="EMBL" id="MBM6662692.1"/>
    </source>
</evidence>
<sequence length="199" mass="23197">MEIFQTSLFPSRKGEFKPDEFKNAIHGTPFLECVKNGLNNGFRRMRETFAAGDMSMRNESNFLHEAIFNSIRTQIDTYMPTWNVNFSTNKIGSERLFFTFGDYIFILKITGAKTNDTKPSRCIEYQEADKHIITLEYTLDDMRESIQSAYFQYKKGKSSTYIMSVPLYQPFEIQEEAQSEDIKIEVKKPILKVSKKKAK</sequence>
<organism evidence="1 2">
    <name type="scientific">Marseilla massiliensis</name>
    <dbReference type="NCBI Taxonomy" id="1841864"/>
    <lineage>
        <taxon>Bacteria</taxon>
        <taxon>Pseudomonadati</taxon>
        <taxon>Bacteroidota</taxon>
        <taxon>Bacteroidia</taxon>
        <taxon>Bacteroidales</taxon>
        <taxon>Prevotellaceae</taxon>
        <taxon>Marseilla</taxon>
    </lineage>
</organism>
<gene>
    <name evidence="1" type="ORF">H6B30_13190</name>
</gene>
<keyword evidence="2" id="KW-1185">Reference proteome</keyword>
<reference evidence="1 2" key="1">
    <citation type="journal article" date="2021" name="Sci. Rep.">
        <title>The distribution of antibiotic resistance genes in chicken gut microbiota commensals.</title>
        <authorList>
            <person name="Juricova H."/>
            <person name="Matiasovicova J."/>
            <person name="Kubasova T."/>
            <person name="Cejkova D."/>
            <person name="Rychlik I."/>
        </authorList>
    </citation>
    <scope>NUCLEOTIDE SEQUENCE [LARGE SCALE GENOMIC DNA]</scope>
    <source>
        <strain evidence="1 2">An819</strain>
    </source>
</reference>
<dbReference type="RefSeq" id="WP_068856636.1">
    <property type="nucleotide sequence ID" value="NZ_JACJJL010000027.1"/>
</dbReference>
<proteinExistence type="predicted"/>
<dbReference type="Proteomes" id="UP000764045">
    <property type="component" value="Unassembled WGS sequence"/>
</dbReference>